<evidence type="ECO:0000313" key="2">
    <source>
        <dbReference type="Proteomes" id="UP000746747"/>
    </source>
</evidence>
<dbReference type="Proteomes" id="UP000746747">
    <property type="component" value="Unassembled WGS sequence"/>
</dbReference>
<comment type="caution">
    <text evidence="1">The sequence shown here is derived from an EMBL/GenBank/DDBJ whole genome shotgun (WGS) entry which is preliminary data.</text>
</comment>
<dbReference type="EMBL" id="CAKAEH010001827">
    <property type="protein sequence ID" value="CAG9539693.1"/>
    <property type="molecule type" value="Genomic_DNA"/>
</dbReference>
<protein>
    <submittedName>
        <fullName evidence="1">Uncharacterized protein</fullName>
    </submittedName>
</protein>
<dbReference type="OrthoDB" id="5828168at2759"/>
<proteinExistence type="predicted"/>
<name>A0A8J2MU98_9BILA</name>
<dbReference type="AlphaFoldDB" id="A0A8J2MU98"/>
<organism evidence="1 2">
    <name type="scientific">Cercopithifilaria johnstoni</name>
    <dbReference type="NCBI Taxonomy" id="2874296"/>
    <lineage>
        <taxon>Eukaryota</taxon>
        <taxon>Metazoa</taxon>
        <taxon>Ecdysozoa</taxon>
        <taxon>Nematoda</taxon>
        <taxon>Chromadorea</taxon>
        <taxon>Rhabditida</taxon>
        <taxon>Spirurina</taxon>
        <taxon>Spiruromorpha</taxon>
        <taxon>Filarioidea</taxon>
        <taxon>Onchocercidae</taxon>
        <taxon>Cercopithifilaria</taxon>
    </lineage>
</organism>
<evidence type="ECO:0000313" key="1">
    <source>
        <dbReference type="EMBL" id="CAG9539693.1"/>
    </source>
</evidence>
<sequence length="230" mass="26498">MLLENEGRNVDDAIHELHVLYMRYFSLDDPWQPIPNRTNERTELLRQMAIAVDEILNAEERPNWLHPAMFHGPLTSAICSLPPIPDSNAILMPPTIDPREVYWSKFSICNHSRSLERKPFIVSLQYHSPYPLETSQTIHKLSPSKSGITTEISTTTPVNNNLTSFIKKSTLPRVGALSNNKFRNEQQIQIEKFVGEILQARGLQFNRSNDENKPKEYLYQLPSTNNPIYQ</sequence>
<accession>A0A8J2MU98</accession>
<keyword evidence="2" id="KW-1185">Reference proteome</keyword>
<gene>
    <name evidence="1" type="ORF">CJOHNSTONI_LOCUS9271</name>
</gene>
<reference evidence="1" key="1">
    <citation type="submission" date="2021-09" db="EMBL/GenBank/DDBJ databases">
        <authorList>
            <consortium name="Pathogen Informatics"/>
        </authorList>
    </citation>
    <scope>NUCLEOTIDE SEQUENCE</scope>
</reference>